<protein>
    <submittedName>
        <fullName evidence="2">Fimbrillin family protein</fullName>
    </submittedName>
</protein>
<dbReference type="InterPro" id="IPR042278">
    <property type="entry name" value="Mfa-like_1_N"/>
</dbReference>
<name>A0A396BJY2_BACFG</name>
<feature type="signal peptide" evidence="1">
    <location>
        <begin position="1"/>
        <end position="22"/>
    </location>
</feature>
<reference evidence="2 3" key="1">
    <citation type="submission" date="2018-08" db="EMBL/GenBank/DDBJ databases">
        <title>A genome reference for cultivated species of the human gut microbiota.</title>
        <authorList>
            <person name="Zou Y."/>
            <person name="Xue W."/>
            <person name="Luo G."/>
        </authorList>
    </citation>
    <scope>NUCLEOTIDE SEQUENCE [LARGE SCALE GENOMIC DNA]</scope>
    <source>
        <strain evidence="2 3">AM18-6</strain>
    </source>
</reference>
<evidence type="ECO:0000256" key="1">
    <source>
        <dbReference type="SAM" id="SignalP"/>
    </source>
</evidence>
<organism evidence="2 3">
    <name type="scientific">Bacteroides fragilis</name>
    <dbReference type="NCBI Taxonomy" id="817"/>
    <lineage>
        <taxon>Bacteria</taxon>
        <taxon>Pseudomonadati</taxon>
        <taxon>Bacteroidota</taxon>
        <taxon>Bacteroidia</taxon>
        <taxon>Bacteroidales</taxon>
        <taxon>Bacteroidaceae</taxon>
        <taxon>Bacteroides</taxon>
    </lineage>
</organism>
<dbReference type="CDD" id="cd13121">
    <property type="entry name" value="BF2867_like_C"/>
    <property type="match status" value="1"/>
</dbReference>
<dbReference type="RefSeq" id="WP_122330811.1">
    <property type="nucleotide sequence ID" value="NZ_CP119600.1"/>
</dbReference>
<keyword evidence="1" id="KW-0732">Signal</keyword>
<proteinExistence type="predicted"/>
<dbReference type="CDD" id="cd13120">
    <property type="entry name" value="BF2867_like_N"/>
    <property type="match status" value="1"/>
</dbReference>
<gene>
    <name evidence="2" type="ORF">DW228_24175</name>
</gene>
<dbReference type="InterPro" id="IPR025049">
    <property type="entry name" value="Mfa-like_1"/>
</dbReference>
<evidence type="ECO:0000313" key="2">
    <source>
        <dbReference type="EMBL" id="RHH04872.1"/>
    </source>
</evidence>
<dbReference type="Proteomes" id="UP000266644">
    <property type="component" value="Unassembled WGS sequence"/>
</dbReference>
<evidence type="ECO:0000313" key="3">
    <source>
        <dbReference type="Proteomes" id="UP000266644"/>
    </source>
</evidence>
<dbReference type="Gene3D" id="2.60.40.2630">
    <property type="match status" value="1"/>
</dbReference>
<accession>A0A396BJY2</accession>
<comment type="caution">
    <text evidence="2">The sequence shown here is derived from an EMBL/GenBank/DDBJ whole genome shotgun (WGS) entry which is preliminary data.</text>
</comment>
<dbReference type="Gene3D" id="2.60.40.2620">
    <property type="entry name" value="Fimbrillin-like"/>
    <property type="match status" value="1"/>
</dbReference>
<sequence length="342" mass="36964">MKRNNFLILYTCSILLVCGACGEGEPLPPEVFPASDVLRIVSVRTGNTLTRSVTTTVETDGDSISIYAIRQSDQSEYLPLDGTNPATYGYSSSSTLWKVSDPARQLRLPKSGSLSVYAWHPSDDRLLPVYQSGGNTYLSGINVLSSDDFSATNQADYLYPASPATVSLASPAATFTLKHALAKLTFKVYKLSSLTDEMILTGIQIRDYSTTLQTGTDKGMLLKDGTFQGLNGVSTLTLTATEAQRAAILKKEDETPGGTVTASPFCLVAPAPGVEYLSFQLTTLTGGQEQTFLTQQADFSGRRWKAGEHHVITIVLDGMKATITGIQVYQWGDYNDTHLPIS</sequence>
<dbReference type="AlphaFoldDB" id="A0A396BJY2"/>
<dbReference type="Pfam" id="PF13149">
    <property type="entry name" value="Mfa_like_1"/>
    <property type="match status" value="1"/>
</dbReference>
<feature type="chain" id="PRO_5017273112" evidence="1">
    <location>
        <begin position="23"/>
        <end position="342"/>
    </location>
</feature>
<dbReference type="EMBL" id="QRJE01000067">
    <property type="protein sequence ID" value="RHH04872.1"/>
    <property type="molecule type" value="Genomic_DNA"/>
</dbReference>